<accession>A0A1J4JP05</accession>
<feature type="compositionally biased region" description="Basic and acidic residues" evidence="2">
    <location>
        <begin position="126"/>
        <end position="144"/>
    </location>
</feature>
<dbReference type="AlphaFoldDB" id="A0A1J4JP05"/>
<reference evidence="4" key="1">
    <citation type="submission" date="2016-10" db="EMBL/GenBank/DDBJ databases">
        <authorList>
            <person name="Benchimol M."/>
            <person name="Almeida L.G."/>
            <person name="Vasconcelos A.T."/>
            <person name="Perreira-Neves A."/>
            <person name="Rosa I.A."/>
            <person name="Tasca T."/>
            <person name="Bogo M.R."/>
            <person name="de Souza W."/>
        </authorList>
    </citation>
    <scope>NUCLEOTIDE SEQUENCE [LARGE SCALE GENOMIC DNA]</scope>
    <source>
        <strain evidence="4">K</strain>
    </source>
</reference>
<dbReference type="PROSITE" id="PS50102">
    <property type="entry name" value="RRM"/>
    <property type="match status" value="1"/>
</dbReference>
<dbReference type="GO" id="GO:0003723">
    <property type="term" value="F:RNA binding"/>
    <property type="evidence" value="ECO:0007669"/>
    <property type="project" value="UniProtKB-UniRule"/>
</dbReference>
<keyword evidence="5" id="KW-1185">Reference proteome</keyword>
<dbReference type="VEuPathDB" id="TrichDB:TRFO_33276"/>
<evidence type="ECO:0000313" key="5">
    <source>
        <dbReference type="Proteomes" id="UP000179807"/>
    </source>
</evidence>
<comment type="caution">
    <text evidence="4">The sequence shown here is derived from an EMBL/GenBank/DDBJ whole genome shotgun (WGS) entry which is preliminary data.</text>
</comment>
<feature type="region of interest" description="Disordered" evidence="2">
    <location>
        <begin position="218"/>
        <end position="259"/>
    </location>
</feature>
<keyword evidence="1" id="KW-0694">RNA-binding</keyword>
<protein>
    <recommendedName>
        <fullName evidence="3">RRM domain-containing protein</fullName>
    </recommendedName>
</protein>
<dbReference type="GeneID" id="94843689"/>
<dbReference type="CDD" id="cd00590">
    <property type="entry name" value="RRM_SF"/>
    <property type="match status" value="1"/>
</dbReference>
<dbReference type="InterPro" id="IPR000504">
    <property type="entry name" value="RRM_dom"/>
</dbReference>
<dbReference type="PANTHER" id="PTHR48034">
    <property type="entry name" value="TRANSFORMER-2 SEX-DETERMINING PROTEIN-RELATED"/>
    <property type="match status" value="1"/>
</dbReference>
<dbReference type="InterPro" id="IPR050441">
    <property type="entry name" value="RBM"/>
</dbReference>
<dbReference type="Pfam" id="PF00076">
    <property type="entry name" value="RRM_1"/>
    <property type="match status" value="1"/>
</dbReference>
<evidence type="ECO:0000313" key="4">
    <source>
        <dbReference type="EMBL" id="OHT00144.1"/>
    </source>
</evidence>
<dbReference type="RefSeq" id="XP_068353280.1">
    <property type="nucleotide sequence ID" value="XM_068508985.1"/>
</dbReference>
<feature type="region of interest" description="Disordered" evidence="2">
    <location>
        <begin position="84"/>
        <end position="152"/>
    </location>
</feature>
<feature type="compositionally biased region" description="Low complexity" evidence="2">
    <location>
        <begin position="218"/>
        <end position="227"/>
    </location>
</feature>
<dbReference type="SUPFAM" id="SSF54928">
    <property type="entry name" value="RNA-binding domain, RBD"/>
    <property type="match status" value="1"/>
</dbReference>
<dbReference type="SMART" id="SM00360">
    <property type="entry name" value="RRM"/>
    <property type="match status" value="1"/>
</dbReference>
<feature type="domain" description="RRM" evidence="3">
    <location>
        <begin position="11"/>
        <end position="85"/>
    </location>
</feature>
<evidence type="ECO:0000256" key="2">
    <source>
        <dbReference type="SAM" id="MobiDB-lite"/>
    </source>
</evidence>
<organism evidence="4 5">
    <name type="scientific">Tritrichomonas foetus</name>
    <dbReference type="NCBI Taxonomy" id="1144522"/>
    <lineage>
        <taxon>Eukaryota</taxon>
        <taxon>Metamonada</taxon>
        <taxon>Parabasalia</taxon>
        <taxon>Tritrichomonadida</taxon>
        <taxon>Tritrichomonadidae</taxon>
        <taxon>Tritrichomonas</taxon>
    </lineage>
</organism>
<evidence type="ECO:0000256" key="1">
    <source>
        <dbReference type="PROSITE-ProRule" id="PRU00176"/>
    </source>
</evidence>
<dbReference type="Gene3D" id="3.30.70.330">
    <property type="match status" value="1"/>
</dbReference>
<evidence type="ECO:0000259" key="3">
    <source>
        <dbReference type="PROSITE" id="PS50102"/>
    </source>
</evidence>
<dbReference type="InterPro" id="IPR012677">
    <property type="entry name" value="Nucleotide-bd_a/b_plait_sf"/>
</dbReference>
<feature type="compositionally biased region" description="Basic and acidic residues" evidence="2">
    <location>
        <begin position="97"/>
        <end position="113"/>
    </location>
</feature>
<proteinExistence type="predicted"/>
<sequence length="259" mass="30466">MGESQHQQQRKSLFVSNLPFNYDVRAFKAKFQSIGPVERFDFPDSKHKSMAFVHFRNLEDAVRCRKLFDGLLFSGKNICIKYSDKDKPHLSSSSRDIYYDTRRDSREPRRSRDLPPPPLPSPRRGYPPDRDPRDYIDPRDRRDAYPPPSSHSLMREYSEIIQRQPIPENLVQPNIMRSLQSQPMVMVPVPMTQLAQMAQMAQMTQMTPVQMIQPQAMQMIQPQQQIISHRSQQLPPSPPPPPPPRRRYDYDGRRPYRPR</sequence>
<dbReference type="InterPro" id="IPR035979">
    <property type="entry name" value="RBD_domain_sf"/>
</dbReference>
<dbReference type="EMBL" id="MLAK01000970">
    <property type="protein sequence ID" value="OHT00144.1"/>
    <property type="molecule type" value="Genomic_DNA"/>
</dbReference>
<dbReference type="Proteomes" id="UP000179807">
    <property type="component" value="Unassembled WGS sequence"/>
</dbReference>
<dbReference type="OrthoDB" id="439808at2759"/>
<name>A0A1J4JP05_9EUKA</name>
<gene>
    <name evidence="4" type="ORF">TRFO_33276</name>
</gene>
<feature type="compositionally biased region" description="Basic and acidic residues" evidence="2">
    <location>
        <begin position="246"/>
        <end position="259"/>
    </location>
</feature>